<dbReference type="InterPro" id="IPR036318">
    <property type="entry name" value="FAD-bd_PCMH-like_sf"/>
</dbReference>
<evidence type="ECO:0000313" key="10">
    <source>
        <dbReference type="Proteomes" id="UP000251571"/>
    </source>
</evidence>
<dbReference type="GO" id="GO:0071949">
    <property type="term" value="F:FAD binding"/>
    <property type="evidence" value="ECO:0007669"/>
    <property type="project" value="InterPro"/>
</dbReference>
<dbReference type="Proteomes" id="UP000251571">
    <property type="component" value="Unassembled WGS sequence"/>
</dbReference>
<keyword evidence="5" id="KW-0560">Oxidoreductase</keyword>
<dbReference type="Gene3D" id="3.30.43.10">
    <property type="entry name" value="Uridine Diphospho-n-acetylenolpyruvylglucosamine Reductase, domain 2"/>
    <property type="match status" value="1"/>
</dbReference>
<dbReference type="Pfam" id="PF08031">
    <property type="entry name" value="BBE"/>
    <property type="match status" value="1"/>
</dbReference>
<reference evidence="7 9" key="2">
    <citation type="submission" date="2018-03" db="EMBL/GenBank/DDBJ databases">
        <title>Genomic Encyclopedia of Archaeal and Bacterial Type Strains, Phase II (KMG-II): from individual species to whole genera.</title>
        <authorList>
            <person name="Goeker M."/>
        </authorList>
    </citation>
    <scope>NUCLEOTIDE SEQUENCE [LARGE SCALE GENOMIC DNA]</scope>
    <source>
        <strain evidence="7 9">DSM 25227</strain>
    </source>
</reference>
<evidence type="ECO:0000256" key="5">
    <source>
        <dbReference type="ARBA" id="ARBA00023002"/>
    </source>
</evidence>
<comment type="similarity">
    <text evidence="2">Belongs to the oxygen-dependent FAD-linked oxidoreductase family.</text>
</comment>
<dbReference type="InterPro" id="IPR006093">
    <property type="entry name" value="Oxy_OxRdtase_FAD_BS"/>
</dbReference>
<dbReference type="RefSeq" id="WP_109566554.1">
    <property type="nucleotide sequence ID" value="NZ_QGDJ01000026.1"/>
</dbReference>
<evidence type="ECO:0000313" key="7">
    <source>
        <dbReference type="EMBL" id="PWJ10042.1"/>
    </source>
</evidence>
<keyword evidence="9" id="KW-1185">Reference proteome</keyword>
<keyword evidence="3" id="KW-0285">Flavoprotein</keyword>
<dbReference type="SUPFAM" id="SSF56176">
    <property type="entry name" value="FAD-binding/transporter-associated domain-like"/>
    <property type="match status" value="1"/>
</dbReference>
<feature type="domain" description="FAD-binding PCMH-type" evidence="6">
    <location>
        <begin position="49"/>
        <end position="219"/>
    </location>
</feature>
<sequence>MFDLVSLDNRPVALTGDDLAAFRAQLAGEAILPDEPGYDAARRVWNALIDRRPGLIVQCQGLADVVAAVRFAQEHELLVAVRGGGHQVSGSAVCDGGMVIDLRRMRAVRVSPDRSSVHVQGGATLADIDRETQVFDRVTPTGNVSKTGIGGLALGGGMGNLRRKFGLSVDNLLSAEVVTAEGAVLTASETENPDLFWALKGGGGNFGVVTTFEFRLHALGPEVAFAAQFFPVDEAPRVMAAWRDIVESAPDEISSLAFFWTVPDMEGFPPEIRSARVFLYAAMYAGPADEGEAALAPLRSIGTPVLDLSGRGPYTAWQQAFDPFFAEGGAYEAIYAYWKSIYLNGLPDALIADLNGRARSMPAPECLIALWHLGGAVARVPEGDTAFGRRSAPYLLSFDSCWIDPALSDRVTEWTRAQVEAMEPHSPGGSYLNFPGVGAADPAAVRAAYGANHARLARIKARYDPDNLFRLNQNIAPDTGAT</sequence>
<protein>
    <submittedName>
        <fullName evidence="8">FAD/FMN-containing dehydrogenase</fullName>
    </submittedName>
</protein>
<dbReference type="InterPro" id="IPR016169">
    <property type="entry name" value="FAD-bd_PCMH_sub2"/>
</dbReference>
<evidence type="ECO:0000256" key="3">
    <source>
        <dbReference type="ARBA" id="ARBA00022630"/>
    </source>
</evidence>
<evidence type="ECO:0000313" key="9">
    <source>
        <dbReference type="Proteomes" id="UP000245839"/>
    </source>
</evidence>
<dbReference type="AlphaFoldDB" id="A0A2Y9B5V3"/>
<evidence type="ECO:0000256" key="2">
    <source>
        <dbReference type="ARBA" id="ARBA00005466"/>
    </source>
</evidence>
<dbReference type="Pfam" id="PF01565">
    <property type="entry name" value="FAD_binding_4"/>
    <property type="match status" value="1"/>
</dbReference>
<dbReference type="Gene3D" id="3.40.462.20">
    <property type="match status" value="1"/>
</dbReference>
<dbReference type="GO" id="GO:0016491">
    <property type="term" value="F:oxidoreductase activity"/>
    <property type="evidence" value="ECO:0007669"/>
    <property type="project" value="UniProtKB-KW"/>
</dbReference>
<dbReference type="InterPro" id="IPR012951">
    <property type="entry name" value="BBE"/>
</dbReference>
<reference evidence="8 10" key="1">
    <citation type="submission" date="2016-10" db="EMBL/GenBank/DDBJ databases">
        <authorList>
            <person name="Cai Z."/>
        </authorList>
    </citation>
    <scope>NUCLEOTIDE SEQUENCE [LARGE SCALE GENOMIC DNA]</scope>
    <source>
        <strain evidence="8 10">DSM 25227</strain>
    </source>
</reference>
<name>A0A2Y9B5V3_9RHOB</name>
<dbReference type="InterPro" id="IPR016166">
    <property type="entry name" value="FAD-bd_PCMH"/>
</dbReference>
<dbReference type="InterPro" id="IPR006094">
    <property type="entry name" value="Oxid_FAD_bind_N"/>
</dbReference>
<comment type="cofactor">
    <cofactor evidence="1">
        <name>FAD</name>
        <dbReference type="ChEBI" id="CHEBI:57692"/>
    </cofactor>
</comment>
<dbReference type="PROSITE" id="PS51387">
    <property type="entry name" value="FAD_PCMH"/>
    <property type="match status" value="1"/>
</dbReference>
<dbReference type="PROSITE" id="PS00862">
    <property type="entry name" value="OX2_COVAL_FAD"/>
    <property type="match status" value="1"/>
</dbReference>
<accession>A0A2Y9B5V3</accession>
<evidence type="ECO:0000259" key="6">
    <source>
        <dbReference type="PROSITE" id="PS51387"/>
    </source>
</evidence>
<dbReference type="InterPro" id="IPR016167">
    <property type="entry name" value="FAD-bd_PCMH_sub1"/>
</dbReference>
<dbReference type="Gene3D" id="3.30.465.10">
    <property type="match status" value="1"/>
</dbReference>
<dbReference type="EMBL" id="UETC01000026">
    <property type="protein sequence ID" value="SSA51790.1"/>
    <property type="molecule type" value="Genomic_DNA"/>
</dbReference>
<dbReference type="PANTHER" id="PTHR42973:SF39">
    <property type="entry name" value="FAD-BINDING PCMH-TYPE DOMAIN-CONTAINING PROTEIN"/>
    <property type="match status" value="1"/>
</dbReference>
<organism evidence="8 10">
    <name type="scientific">Jannaschia seohaensis</name>
    <dbReference type="NCBI Taxonomy" id="475081"/>
    <lineage>
        <taxon>Bacteria</taxon>
        <taxon>Pseudomonadati</taxon>
        <taxon>Pseudomonadota</taxon>
        <taxon>Alphaproteobacteria</taxon>
        <taxon>Rhodobacterales</taxon>
        <taxon>Roseobacteraceae</taxon>
        <taxon>Jannaschia</taxon>
    </lineage>
</organism>
<evidence type="ECO:0000256" key="4">
    <source>
        <dbReference type="ARBA" id="ARBA00022827"/>
    </source>
</evidence>
<dbReference type="PANTHER" id="PTHR42973">
    <property type="entry name" value="BINDING OXIDOREDUCTASE, PUTATIVE (AFU_ORTHOLOGUE AFUA_1G17690)-RELATED"/>
    <property type="match status" value="1"/>
</dbReference>
<dbReference type="InterPro" id="IPR050416">
    <property type="entry name" value="FAD-linked_Oxidoreductase"/>
</dbReference>
<dbReference type="OrthoDB" id="9775082at2"/>
<proteinExistence type="inferred from homology"/>
<evidence type="ECO:0000256" key="1">
    <source>
        <dbReference type="ARBA" id="ARBA00001974"/>
    </source>
</evidence>
<keyword evidence="4" id="KW-0274">FAD</keyword>
<dbReference type="EMBL" id="QGDJ01000026">
    <property type="protein sequence ID" value="PWJ10042.1"/>
    <property type="molecule type" value="Genomic_DNA"/>
</dbReference>
<dbReference type="Proteomes" id="UP000245839">
    <property type="component" value="Unassembled WGS sequence"/>
</dbReference>
<gene>
    <name evidence="7" type="ORF">BCF38_1265</name>
    <name evidence="8" type="ORF">SAMN05421539_1265</name>
</gene>
<evidence type="ECO:0000313" key="8">
    <source>
        <dbReference type="EMBL" id="SSA51790.1"/>
    </source>
</evidence>